<keyword evidence="7 12" id="KW-0808">Transferase</keyword>
<dbReference type="Gene3D" id="3.40.50.150">
    <property type="entry name" value="Vaccinia Virus protein VP39"/>
    <property type="match status" value="1"/>
</dbReference>
<comment type="subcellular location">
    <subcellularLocation>
        <location evidence="1">Cytoplasm</location>
    </subcellularLocation>
</comment>
<evidence type="ECO:0000313" key="13">
    <source>
        <dbReference type="Proteomes" id="UP000286746"/>
    </source>
</evidence>
<dbReference type="EMBL" id="BHZD01000001">
    <property type="protein sequence ID" value="GCD41764.1"/>
    <property type="molecule type" value="Genomic_DNA"/>
</dbReference>
<organism evidence="12 13">
    <name type="scientific">Streptomyces paromomycinus</name>
    <name type="common">Streptomyces rimosus subsp. paromomycinus</name>
    <dbReference type="NCBI Taxonomy" id="92743"/>
    <lineage>
        <taxon>Bacteria</taxon>
        <taxon>Bacillati</taxon>
        <taxon>Actinomycetota</taxon>
        <taxon>Actinomycetes</taxon>
        <taxon>Kitasatosporales</taxon>
        <taxon>Streptomycetaceae</taxon>
        <taxon>Streptomyces</taxon>
    </lineage>
</organism>
<evidence type="ECO:0000256" key="8">
    <source>
        <dbReference type="ARBA" id="ARBA00022691"/>
    </source>
</evidence>
<dbReference type="Proteomes" id="UP000286746">
    <property type="component" value="Unassembled WGS sequence"/>
</dbReference>
<dbReference type="InterPro" id="IPR029063">
    <property type="entry name" value="SAM-dependent_MTases_sf"/>
</dbReference>
<dbReference type="PANTHER" id="PTHR11579:SF0">
    <property type="entry name" value="PROTEIN-L-ISOASPARTATE(D-ASPARTATE) O-METHYLTRANSFERASE"/>
    <property type="match status" value="1"/>
</dbReference>
<protein>
    <recommendedName>
        <fullName evidence="4">Protein-L-isoaspartate O-methyltransferase</fullName>
        <ecNumber evidence="3">2.1.1.77</ecNumber>
    </recommendedName>
    <alternativeName>
        <fullName evidence="11">L-isoaspartyl protein carboxyl methyltransferase</fullName>
    </alternativeName>
    <alternativeName>
        <fullName evidence="9">Protein L-isoaspartyl methyltransferase</fullName>
    </alternativeName>
    <alternativeName>
        <fullName evidence="10">Protein-beta-aspartate methyltransferase</fullName>
    </alternativeName>
</protein>
<dbReference type="NCBIfam" id="TIGR04364">
    <property type="entry name" value="methyltran_FxLD"/>
    <property type="match status" value="1"/>
</dbReference>
<evidence type="ECO:0000256" key="7">
    <source>
        <dbReference type="ARBA" id="ARBA00022679"/>
    </source>
</evidence>
<sequence>MSTVREADGTAASLRAAMVSELHEMGVLQSEAVAKAVATVPRHLFATEESLESAYAANKALVIKRDADGRALSSLSATHIQAVMLEQAEIEPGMRVLEVGSGGYNAALLVELVGDTGTVVTADIDAEIVERARGCLDAAGYDRVQVVLADAGSGVPEHAPFDRIMVTAAAWDIPPAWRDQISERGRIVVPLRMRGITRSVAFDRDGTGLVSASYRLCGFVPMQGNGAYAERVLPLGEGATLQLDDQRQTVDAEALAAAVHGPRLEVWSGAAFDLPDELELFLVSSTPQMVMLHGSKHLVDQGVLGLSVTRGVPALVAGGSFAYRTKRPNEETGGFESGVVAHGPEAQMVAARYVELLRRWASEHRRRGAARIRYVPLAEGAAEPAVGVVAKRFGGVEITWS</sequence>
<dbReference type="AlphaFoldDB" id="A0A401VXF4"/>
<evidence type="ECO:0000256" key="3">
    <source>
        <dbReference type="ARBA" id="ARBA00011890"/>
    </source>
</evidence>
<reference evidence="12 13" key="1">
    <citation type="submission" date="2018-11" db="EMBL/GenBank/DDBJ databases">
        <title>Whole genome sequence of Streptomyces paromomycinus NBRC 15454(T).</title>
        <authorList>
            <person name="Komaki H."/>
            <person name="Tamura T."/>
        </authorList>
    </citation>
    <scope>NUCLEOTIDE SEQUENCE [LARGE SCALE GENOMIC DNA]</scope>
    <source>
        <strain evidence="12 13">NBRC 15454</strain>
    </source>
</reference>
<dbReference type="Pfam" id="PF01135">
    <property type="entry name" value="PCMT"/>
    <property type="match status" value="1"/>
</dbReference>
<name>A0A401VXF4_STREY</name>
<keyword evidence="8" id="KW-0949">S-adenosyl-L-methionine</keyword>
<dbReference type="GO" id="GO:0004719">
    <property type="term" value="F:protein-L-isoaspartate (D-aspartate) O-methyltransferase activity"/>
    <property type="evidence" value="ECO:0007669"/>
    <property type="project" value="UniProtKB-EC"/>
</dbReference>
<evidence type="ECO:0000256" key="2">
    <source>
        <dbReference type="ARBA" id="ARBA00005369"/>
    </source>
</evidence>
<evidence type="ECO:0000256" key="4">
    <source>
        <dbReference type="ARBA" id="ARBA00013346"/>
    </source>
</evidence>
<evidence type="ECO:0000256" key="10">
    <source>
        <dbReference type="ARBA" id="ARBA00031323"/>
    </source>
</evidence>
<comment type="caution">
    <text evidence="12">The sequence shown here is derived from an EMBL/GenBank/DDBJ whole genome shotgun (WGS) entry which is preliminary data.</text>
</comment>
<keyword evidence="6 12" id="KW-0489">Methyltransferase</keyword>
<accession>A0A401VXF4</accession>
<dbReference type="PANTHER" id="PTHR11579">
    <property type="entry name" value="PROTEIN-L-ISOASPARTATE O-METHYLTRANSFERASE"/>
    <property type="match status" value="1"/>
</dbReference>
<dbReference type="InterPro" id="IPR000682">
    <property type="entry name" value="PCMT"/>
</dbReference>
<evidence type="ECO:0000256" key="9">
    <source>
        <dbReference type="ARBA" id="ARBA00030757"/>
    </source>
</evidence>
<dbReference type="CDD" id="cd02440">
    <property type="entry name" value="AdoMet_MTases"/>
    <property type="match status" value="1"/>
</dbReference>
<dbReference type="GO" id="GO:0032259">
    <property type="term" value="P:methylation"/>
    <property type="evidence" value="ECO:0007669"/>
    <property type="project" value="UniProtKB-KW"/>
</dbReference>
<dbReference type="RefSeq" id="WP_125052927.1">
    <property type="nucleotide sequence ID" value="NZ_BHZD01000001.1"/>
</dbReference>
<dbReference type="SUPFAM" id="SSF53335">
    <property type="entry name" value="S-adenosyl-L-methionine-dependent methyltransferases"/>
    <property type="match status" value="1"/>
</dbReference>
<proteinExistence type="inferred from homology"/>
<evidence type="ECO:0000256" key="1">
    <source>
        <dbReference type="ARBA" id="ARBA00004496"/>
    </source>
</evidence>
<dbReference type="InterPro" id="IPR027573">
    <property type="entry name" value="Methyltran_FxLD"/>
</dbReference>
<comment type="similarity">
    <text evidence="2">Belongs to the methyltransferase superfamily. L-isoaspartyl/D-aspartyl protein methyltransferase family.</text>
</comment>
<gene>
    <name evidence="12" type="ORF">GKJPGBOP_01421</name>
</gene>
<evidence type="ECO:0000313" key="12">
    <source>
        <dbReference type="EMBL" id="GCD41764.1"/>
    </source>
</evidence>
<evidence type="ECO:0000256" key="5">
    <source>
        <dbReference type="ARBA" id="ARBA00022490"/>
    </source>
</evidence>
<keyword evidence="5" id="KW-0963">Cytoplasm</keyword>
<evidence type="ECO:0000256" key="6">
    <source>
        <dbReference type="ARBA" id="ARBA00022603"/>
    </source>
</evidence>
<keyword evidence="13" id="KW-1185">Reference proteome</keyword>
<evidence type="ECO:0000256" key="11">
    <source>
        <dbReference type="ARBA" id="ARBA00031350"/>
    </source>
</evidence>
<dbReference type="GO" id="GO:0005737">
    <property type="term" value="C:cytoplasm"/>
    <property type="evidence" value="ECO:0007669"/>
    <property type="project" value="UniProtKB-SubCell"/>
</dbReference>
<dbReference type="EC" id="2.1.1.77" evidence="3"/>